<feature type="domain" description="Major facilitator superfamily (MFS) profile" evidence="8">
    <location>
        <begin position="10"/>
        <end position="513"/>
    </location>
</feature>
<dbReference type="FunFam" id="1.20.1720.10:FF:000004">
    <property type="entry name" value="EmrB/QacA family drug resistance transporter"/>
    <property type="match status" value="1"/>
</dbReference>
<reference evidence="10" key="1">
    <citation type="submission" date="2016-12" db="EMBL/GenBank/DDBJ databases">
        <title>Draft Genome Sequences od Carboxydothermus pertinax and islandicus, Hydrogenogenic Carboxydotrophic Bacteria.</title>
        <authorList>
            <person name="Fukuyama Y."/>
            <person name="Ohmae K."/>
            <person name="Yoneda Y."/>
            <person name="Yoshida T."/>
            <person name="Sako Y."/>
        </authorList>
    </citation>
    <scope>NUCLEOTIDE SEQUENCE [LARGE SCALE GENOMIC DNA]</scope>
    <source>
        <strain evidence="10">Ug1</strain>
    </source>
</reference>
<comment type="subcellular location">
    <subcellularLocation>
        <location evidence="1">Cell membrane</location>
        <topology evidence="1">Multi-pass membrane protein</topology>
    </subcellularLocation>
</comment>
<dbReference type="InterPro" id="IPR036259">
    <property type="entry name" value="MFS_trans_sf"/>
</dbReference>
<sequence>METDSKRKILLIGLLLGMFFSSLDQTIVGTAMPRIIGELGGLDILSWVTTAYMLSSTSFVPIAGKLADIYGRRIMYVSGLGLFMLGSALCGTSENMTQLIIYRGLQGIGGGILMPMAMTIVGDIFPPDKRGKWQGVMGALFGLSSIVGPSLGGWIVDHTSWRWVFYINLPVGILAAITVFIGLAGEKRLKVNAPIDFTGAVTMIISVASLLLGLSLGGKEYPWNSWQIVGLFITSLVFFVIFLGVEKKAAEPILSLGLFKNRIFTISNIIGFLMGFGMFGAIMFLPLFMQGVLGISATNSGNTMIPMMFAMVFTSILGGQLVAKVGFRNLLTAGMALMTLGFYLLSTMTVDTTRLMVTLYIIVLGLGLGLVMPTLTIAVQYAFPPEQRGVATSATQFFRSIGGTFGVTIFGVVLNHRSIELLKKDFLPVVEKIPGLTTGPFASFLEKAKTDPQGLFNTLLRPEVLEKIPPQLKNIIIPPLKHALAESIHLVFFVAMFIVLSGIVISLFMDNIKVERKPRGVIAKEKPAESGAE</sequence>
<dbReference type="Pfam" id="PF07690">
    <property type="entry name" value="MFS_1"/>
    <property type="match status" value="1"/>
</dbReference>
<dbReference type="InterPro" id="IPR005829">
    <property type="entry name" value="Sugar_transporter_CS"/>
</dbReference>
<feature type="transmembrane region" description="Helical" evidence="7">
    <location>
        <begin position="358"/>
        <end position="384"/>
    </location>
</feature>
<feature type="transmembrane region" description="Helical" evidence="7">
    <location>
        <begin position="163"/>
        <end position="183"/>
    </location>
</feature>
<dbReference type="AlphaFoldDB" id="A0A1L8CV01"/>
<protein>
    <submittedName>
        <fullName evidence="9">MFS transporter</fullName>
    </submittedName>
</protein>
<dbReference type="InterPro" id="IPR004638">
    <property type="entry name" value="EmrB-like"/>
</dbReference>
<evidence type="ECO:0000256" key="5">
    <source>
        <dbReference type="ARBA" id="ARBA00022989"/>
    </source>
</evidence>
<dbReference type="PANTHER" id="PTHR23501">
    <property type="entry name" value="MAJOR FACILITATOR SUPERFAMILY"/>
    <property type="match status" value="1"/>
</dbReference>
<feature type="transmembrane region" description="Helical" evidence="7">
    <location>
        <begin position="304"/>
        <end position="323"/>
    </location>
</feature>
<feature type="transmembrane region" description="Helical" evidence="7">
    <location>
        <begin position="100"/>
        <end position="121"/>
    </location>
</feature>
<feature type="transmembrane region" description="Helical" evidence="7">
    <location>
        <begin position="396"/>
        <end position="414"/>
    </location>
</feature>
<feature type="transmembrane region" description="Helical" evidence="7">
    <location>
        <begin position="44"/>
        <end position="62"/>
    </location>
</feature>
<dbReference type="STRING" id="870242.cpu_12410"/>
<keyword evidence="10" id="KW-1185">Reference proteome</keyword>
<name>A0A1L8CV01_9THEO</name>
<feature type="transmembrane region" description="Helical" evidence="7">
    <location>
        <begin position="226"/>
        <end position="245"/>
    </location>
</feature>
<evidence type="ECO:0000256" key="6">
    <source>
        <dbReference type="ARBA" id="ARBA00023136"/>
    </source>
</evidence>
<dbReference type="Gene3D" id="1.20.1250.20">
    <property type="entry name" value="MFS general substrate transporter like domains"/>
    <property type="match status" value="1"/>
</dbReference>
<accession>A0A1L8CV01</accession>
<dbReference type="NCBIfam" id="TIGR00711">
    <property type="entry name" value="efflux_EmrB"/>
    <property type="match status" value="1"/>
</dbReference>
<dbReference type="PROSITE" id="PS00216">
    <property type="entry name" value="SUGAR_TRANSPORT_1"/>
    <property type="match status" value="1"/>
</dbReference>
<dbReference type="PROSITE" id="PS50850">
    <property type="entry name" value="MFS"/>
    <property type="match status" value="1"/>
</dbReference>
<feature type="transmembrane region" description="Helical" evidence="7">
    <location>
        <begin position="488"/>
        <end position="509"/>
    </location>
</feature>
<feature type="transmembrane region" description="Helical" evidence="7">
    <location>
        <begin position="330"/>
        <end position="346"/>
    </location>
</feature>
<dbReference type="InterPro" id="IPR020846">
    <property type="entry name" value="MFS_dom"/>
</dbReference>
<evidence type="ECO:0000256" key="1">
    <source>
        <dbReference type="ARBA" id="ARBA00004651"/>
    </source>
</evidence>
<dbReference type="Proteomes" id="UP000187485">
    <property type="component" value="Unassembled WGS sequence"/>
</dbReference>
<keyword evidence="6 7" id="KW-0472">Membrane</keyword>
<keyword evidence="3" id="KW-1003">Cell membrane</keyword>
<evidence type="ECO:0000256" key="2">
    <source>
        <dbReference type="ARBA" id="ARBA00022448"/>
    </source>
</evidence>
<evidence type="ECO:0000256" key="4">
    <source>
        <dbReference type="ARBA" id="ARBA00022692"/>
    </source>
</evidence>
<evidence type="ECO:0000259" key="8">
    <source>
        <dbReference type="PROSITE" id="PS50850"/>
    </source>
</evidence>
<feature type="transmembrane region" description="Helical" evidence="7">
    <location>
        <begin position="266"/>
        <end position="289"/>
    </location>
</feature>
<feature type="transmembrane region" description="Helical" evidence="7">
    <location>
        <begin position="195"/>
        <end position="214"/>
    </location>
</feature>
<proteinExistence type="predicted"/>
<dbReference type="SUPFAM" id="SSF103473">
    <property type="entry name" value="MFS general substrate transporter"/>
    <property type="match status" value="1"/>
</dbReference>
<evidence type="ECO:0000256" key="3">
    <source>
        <dbReference type="ARBA" id="ARBA00022475"/>
    </source>
</evidence>
<dbReference type="GO" id="GO:0005886">
    <property type="term" value="C:plasma membrane"/>
    <property type="evidence" value="ECO:0007669"/>
    <property type="project" value="UniProtKB-SubCell"/>
</dbReference>
<feature type="transmembrane region" description="Helical" evidence="7">
    <location>
        <begin position="133"/>
        <end position="151"/>
    </location>
</feature>
<dbReference type="CDD" id="cd17502">
    <property type="entry name" value="MFS_Azr1_MDR_like"/>
    <property type="match status" value="1"/>
</dbReference>
<evidence type="ECO:0000313" key="10">
    <source>
        <dbReference type="Proteomes" id="UP000187485"/>
    </source>
</evidence>
<dbReference type="PANTHER" id="PTHR23501:SF197">
    <property type="entry name" value="COMD"/>
    <property type="match status" value="1"/>
</dbReference>
<keyword evidence="5 7" id="KW-1133">Transmembrane helix</keyword>
<dbReference type="RefSeq" id="WP_075859201.1">
    <property type="nucleotide sequence ID" value="NZ_BDJK01000018.1"/>
</dbReference>
<dbReference type="InterPro" id="IPR011701">
    <property type="entry name" value="MFS"/>
</dbReference>
<dbReference type="GO" id="GO:0022857">
    <property type="term" value="F:transmembrane transporter activity"/>
    <property type="evidence" value="ECO:0007669"/>
    <property type="project" value="InterPro"/>
</dbReference>
<keyword evidence="4 7" id="KW-0812">Transmembrane</keyword>
<gene>
    <name evidence="9" type="ORF">cpu_12410</name>
</gene>
<keyword evidence="2" id="KW-0813">Transport</keyword>
<evidence type="ECO:0000256" key="7">
    <source>
        <dbReference type="SAM" id="Phobius"/>
    </source>
</evidence>
<dbReference type="PRINTS" id="PR01036">
    <property type="entry name" value="TCRTETB"/>
</dbReference>
<dbReference type="Gene3D" id="1.20.1720.10">
    <property type="entry name" value="Multidrug resistance protein D"/>
    <property type="match status" value="1"/>
</dbReference>
<evidence type="ECO:0000313" key="9">
    <source>
        <dbReference type="EMBL" id="GAV22731.1"/>
    </source>
</evidence>
<dbReference type="OrthoDB" id="102502at2"/>
<comment type="caution">
    <text evidence="9">The sequence shown here is derived from an EMBL/GenBank/DDBJ whole genome shotgun (WGS) entry which is preliminary data.</text>
</comment>
<dbReference type="EMBL" id="BDJK01000018">
    <property type="protein sequence ID" value="GAV22731.1"/>
    <property type="molecule type" value="Genomic_DNA"/>
</dbReference>
<organism evidence="9 10">
    <name type="scientific">Carboxydothermus pertinax</name>
    <dbReference type="NCBI Taxonomy" id="870242"/>
    <lineage>
        <taxon>Bacteria</taxon>
        <taxon>Bacillati</taxon>
        <taxon>Bacillota</taxon>
        <taxon>Clostridia</taxon>
        <taxon>Thermoanaerobacterales</taxon>
        <taxon>Thermoanaerobacteraceae</taxon>
        <taxon>Carboxydothermus</taxon>
    </lineage>
</organism>